<reference evidence="1 2" key="1">
    <citation type="submission" date="2019-11" db="EMBL/GenBank/DDBJ databases">
        <title>Whole Genome Sequencing and Comparative Genomic Analyses of Lysinibacillus pakistanensis LZH-9, a Halotolerant Strain with Excellent COD Removal Capability.</title>
        <authorList>
            <person name="Zhou H."/>
        </authorList>
    </citation>
    <scope>NUCLEOTIDE SEQUENCE [LARGE SCALE GENOMIC DNA]</scope>
    <source>
        <strain evidence="1 2">LZH-9</strain>
    </source>
</reference>
<evidence type="ECO:0008006" key="3">
    <source>
        <dbReference type="Google" id="ProtNLM"/>
    </source>
</evidence>
<keyword evidence="2" id="KW-1185">Reference proteome</keyword>
<dbReference type="EMBL" id="CP045835">
    <property type="protein sequence ID" value="QGG51582.1"/>
    <property type="molecule type" value="Genomic_DNA"/>
</dbReference>
<dbReference type="InterPro" id="IPR058701">
    <property type="entry name" value="PhiTE_072-like"/>
</dbReference>
<dbReference type="Proteomes" id="UP000373269">
    <property type="component" value="Chromosome"/>
</dbReference>
<dbReference type="Pfam" id="PF26211">
    <property type="entry name" value="Phage_phiTE_072"/>
    <property type="match status" value="1"/>
</dbReference>
<accession>A0ABX6DA05</accession>
<gene>
    <name evidence="1" type="ORF">GDS87_11755</name>
</gene>
<sequence>MVKKMSIPGVREVESSSIKKIRANLDPSFTKGHDFCELMIDETANRFTAVLYGGESYTFCWGSPGDSFVKFLIKVFNNDDYLYEKLADCSKEKFVDTEKTGNHLKERLLKARRFHEIDENDARDMWDNIESLQNESEIMNDHLYGLWNTWFSAMIKNDIISDEPWFEDFIEYQKDWKCLIFCEKVAPILAEIIKQEYQIAA</sequence>
<name>A0ABX6DA05_9BACI</name>
<dbReference type="RefSeq" id="WP_369595738.1">
    <property type="nucleotide sequence ID" value="NZ_CP045835.1"/>
</dbReference>
<protein>
    <recommendedName>
        <fullName evidence="3">DUF4375 domain-containing protein</fullName>
    </recommendedName>
</protein>
<evidence type="ECO:0000313" key="1">
    <source>
        <dbReference type="EMBL" id="QGG51582.1"/>
    </source>
</evidence>
<proteinExistence type="predicted"/>
<organism evidence="1 2">
    <name type="scientific">Lysinibacillus pakistanensis</name>
    <dbReference type="NCBI Taxonomy" id="759811"/>
    <lineage>
        <taxon>Bacteria</taxon>
        <taxon>Bacillati</taxon>
        <taxon>Bacillota</taxon>
        <taxon>Bacilli</taxon>
        <taxon>Bacillales</taxon>
        <taxon>Bacillaceae</taxon>
        <taxon>Lysinibacillus</taxon>
    </lineage>
</organism>
<evidence type="ECO:0000313" key="2">
    <source>
        <dbReference type="Proteomes" id="UP000373269"/>
    </source>
</evidence>